<reference evidence="6 7" key="1">
    <citation type="submission" date="2022-09" db="EMBL/GenBank/DDBJ databases">
        <title>Enrichment on poylsaccharides allowed isolation of novel metabolic and taxonomic groups of Haloarchaea.</title>
        <authorList>
            <person name="Sorokin D.Y."/>
            <person name="Elcheninov A.G."/>
            <person name="Khizhniak T.V."/>
            <person name="Kolganova T.V."/>
            <person name="Kublanov I.V."/>
        </authorList>
    </citation>
    <scope>NUCLEOTIDE SEQUENCE [LARGE SCALE GENOMIC DNA]</scope>
    <source>
        <strain evidence="6 7">AArc-curdl1</strain>
    </source>
</reference>
<proteinExistence type="inferred from homology"/>
<dbReference type="GO" id="GO:0044281">
    <property type="term" value="P:small molecule metabolic process"/>
    <property type="evidence" value="ECO:0007669"/>
    <property type="project" value="UniProtKB-ARBA"/>
</dbReference>
<feature type="domain" description="Enoyl reductase (ER)" evidence="5">
    <location>
        <begin position="21"/>
        <end position="350"/>
    </location>
</feature>
<protein>
    <submittedName>
        <fullName evidence="6">Alcohol dehydrogenase catalytic domain-containing protein</fullName>
    </submittedName>
</protein>
<dbReference type="Proteomes" id="UP001321047">
    <property type="component" value="Unassembled WGS sequence"/>
</dbReference>
<comment type="cofactor">
    <cofactor evidence="4">
        <name>Zn(2+)</name>
        <dbReference type="ChEBI" id="CHEBI:29105"/>
    </cofactor>
</comment>
<dbReference type="AlphaFoldDB" id="A0AAP2Z6P7"/>
<dbReference type="GO" id="GO:0051262">
    <property type="term" value="P:protein tetramerization"/>
    <property type="evidence" value="ECO:0007669"/>
    <property type="project" value="UniProtKB-ARBA"/>
</dbReference>
<evidence type="ECO:0000256" key="3">
    <source>
        <dbReference type="ARBA" id="ARBA00023002"/>
    </source>
</evidence>
<evidence type="ECO:0000259" key="5">
    <source>
        <dbReference type="SMART" id="SM00829"/>
    </source>
</evidence>
<sequence>MSTDVTADRDEGAQQAIITDGTGSVWAEEQEIPEPAPGEALVRVTAIGICGSDIGLIGGEGPPWMDLPVVLGHEVAGEVVELGEGVEDLEVGQRVALHGFIYCGTCGACRDGRYYQCDDLQEIGFTVDGGYRKYAAWPAYTLTPLPDDVSDVQASQIDSAGCTLHAMQRIQTSFTDTAAVLGPGSLGLYGVQLLRAQGVKDIILTGTRDERLEAGEALGATRTVNVYEEDPVEAIMDFTDGHGVDVCVEAAGAGDVLETCLQSAAKQGKIVLTGVFGEKKEIDPDHIVAKELEIVGGVTSSHAVEEVIELFRRGDLTIDGVVTHEFPLEDYEEALDTVRERRDGVVKAVLRP</sequence>
<dbReference type="PANTHER" id="PTHR43401">
    <property type="entry name" value="L-THREONINE 3-DEHYDROGENASE"/>
    <property type="match status" value="1"/>
</dbReference>
<dbReference type="RefSeq" id="WP_342806765.1">
    <property type="nucleotide sequence ID" value="NZ_JAOPJZ010000002.1"/>
</dbReference>
<dbReference type="InterPro" id="IPR036291">
    <property type="entry name" value="NAD(P)-bd_dom_sf"/>
</dbReference>
<dbReference type="GO" id="GO:0043168">
    <property type="term" value="F:anion binding"/>
    <property type="evidence" value="ECO:0007669"/>
    <property type="project" value="UniProtKB-ARBA"/>
</dbReference>
<dbReference type="SUPFAM" id="SSF50129">
    <property type="entry name" value="GroES-like"/>
    <property type="match status" value="1"/>
</dbReference>
<name>A0AAP2Z6P7_9EURY</name>
<organism evidence="6 7">
    <name type="scientific">Natronosalvus hydrolyticus</name>
    <dbReference type="NCBI Taxonomy" id="2979988"/>
    <lineage>
        <taxon>Archaea</taxon>
        <taxon>Methanobacteriati</taxon>
        <taxon>Methanobacteriota</taxon>
        <taxon>Stenosarchaea group</taxon>
        <taxon>Halobacteria</taxon>
        <taxon>Halobacteriales</taxon>
        <taxon>Natrialbaceae</taxon>
        <taxon>Natronosalvus</taxon>
    </lineage>
</organism>
<evidence type="ECO:0000256" key="1">
    <source>
        <dbReference type="ARBA" id="ARBA00022723"/>
    </source>
</evidence>
<evidence type="ECO:0000256" key="2">
    <source>
        <dbReference type="ARBA" id="ARBA00022833"/>
    </source>
</evidence>
<comment type="caution">
    <text evidence="6">The sequence shown here is derived from an EMBL/GenBank/DDBJ whole genome shotgun (WGS) entry which is preliminary data.</text>
</comment>
<dbReference type="SUPFAM" id="SSF51735">
    <property type="entry name" value="NAD(P)-binding Rossmann-fold domains"/>
    <property type="match status" value="1"/>
</dbReference>
<dbReference type="GO" id="GO:0016616">
    <property type="term" value="F:oxidoreductase activity, acting on the CH-OH group of donors, NAD or NADP as acceptor"/>
    <property type="evidence" value="ECO:0007669"/>
    <property type="project" value="UniProtKB-ARBA"/>
</dbReference>
<evidence type="ECO:0000313" key="6">
    <source>
        <dbReference type="EMBL" id="MCU4751218.1"/>
    </source>
</evidence>
<dbReference type="Pfam" id="PF00107">
    <property type="entry name" value="ADH_zinc_N"/>
    <property type="match status" value="1"/>
</dbReference>
<keyword evidence="3" id="KW-0560">Oxidoreductase</keyword>
<dbReference type="Gene3D" id="3.40.50.720">
    <property type="entry name" value="NAD(P)-binding Rossmann-like Domain"/>
    <property type="match status" value="1"/>
</dbReference>
<keyword evidence="7" id="KW-1185">Reference proteome</keyword>
<dbReference type="InterPro" id="IPR011032">
    <property type="entry name" value="GroES-like_sf"/>
</dbReference>
<gene>
    <name evidence="6" type="ORF">OB919_04350</name>
</gene>
<accession>A0AAP2Z6P7</accession>
<dbReference type="InterPro" id="IPR013149">
    <property type="entry name" value="ADH-like_C"/>
</dbReference>
<dbReference type="InterPro" id="IPR020843">
    <property type="entry name" value="ER"/>
</dbReference>
<keyword evidence="2 4" id="KW-0862">Zinc</keyword>
<dbReference type="Gene3D" id="3.90.180.10">
    <property type="entry name" value="Medium-chain alcohol dehydrogenases, catalytic domain"/>
    <property type="match status" value="1"/>
</dbReference>
<dbReference type="Pfam" id="PF08240">
    <property type="entry name" value="ADH_N"/>
    <property type="match status" value="1"/>
</dbReference>
<dbReference type="InterPro" id="IPR002328">
    <property type="entry name" value="ADH_Zn_CS"/>
</dbReference>
<dbReference type="PANTHER" id="PTHR43401:SF2">
    <property type="entry name" value="L-THREONINE 3-DEHYDROGENASE"/>
    <property type="match status" value="1"/>
</dbReference>
<keyword evidence="1 4" id="KW-0479">Metal-binding</keyword>
<dbReference type="InterPro" id="IPR050129">
    <property type="entry name" value="Zn_alcohol_dh"/>
</dbReference>
<dbReference type="EMBL" id="JAOPJZ010000002">
    <property type="protein sequence ID" value="MCU4751218.1"/>
    <property type="molecule type" value="Genomic_DNA"/>
</dbReference>
<dbReference type="InterPro" id="IPR013154">
    <property type="entry name" value="ADH-like_N"/>
</dbReference>
<evidence type="ECO:0000313" key="7">
    <source>
        <dbReference type="Proteomes" id="UP001321047"/>
    </source>
</evidence>
<dbReference type="GO" id="GO:0030554">
    <property type="term" value="F:adenyl nucleotide binding"/>
    <property type="evidence" value="ECO:0007669"/>
    <property type="project" value="UniProtKB-ARBA"/>
</dbReference>
<dbReference type="SMART" id="SM00829">
    <property type="entry name" value="PKS_ER"/>
    <property type="match status" value="1"/>
</dbReference>
<comment type="similarity">
    <text evidence="4">Belongs to the zinc-containing alcohol dehydrogenase family.</text>
</comment>
<evidence type="ECO:0000256" key="4">
    <source>
        <dbReference type="RuleBase" id="RU361277"/>
    </source>
</evidence>
<dbReference type="GO" id="GO:0008270">
    <property type="term" value="F:zinc ion binding"/>
    <property type="evidence" value="ECO:0007669"/>
    <property type="project" value="InterPro"/>
</dbReference>
<dbReference type="PROSITE" id="PS00059">
    <property type="entry name" value="ADH_ZINC"/>
    <property type="match status" value="1"/>
</dbReference>